<reference evidence="1 2" key="1">
    <citation type="journal article" date="2019" name="Nat. Ecol. Evol.">
        <title>Megaphylogeny resolves global patterns of mushroom evolution.</title>
        <authorList>
            <person name="Varga T."/>
            <person name="Krizsan K."/>
            <person name="Foldi C."/>
            <person name="Dima B."/>
            <person name="Sanchez-Garcia M."/>
            <person name="Sanchez-Ramirez S."/>
            <person name="Szollosi G.J."/>
            <person name="Szarkandi J.G."/>
            <person name="Papp V."/>
            <person name="Albert L."/>
            <person name="Andreopoulos W."/>
            <person name="Angelini C."/>
            <person name="Antonin V."/>
            <person name="Barry K.W."/>
            <person name="Bougher N.L."/>
            <person name="Buchanan P."/>
            <person name="Buyck B."/>
            <person name="Bense V."/>
            <person name="Catcheside P."/>
            <person name="Chovatia M."/>
            <person name="Cooper J."/>
            <person name="Damon W."/>
            <person name="Desjardin D."/>
            <person name="Finy P."/>
            <person name="Geml J."/>
            <person name="Haridas S."/>
            <person name="Hughes K."/>
            <person name="Justo A."/>
            <person name="Karasinski D."/>
            <person name="Kautmanova I."/>
            <person name="Kiss B."/>
            <person name="Kocsube S."/>
            <person name="Kotiranta H."/>
            <person name="LaButti K.M."/>
            <person name="Lechner B.E."/>
            <person name="Liimatainen K."/>
            <person name="Lipzen A."/>
            <person name="Lukacs Z."/>
            <person name="Mihaltcheva S."/>
            <person name="Morgado L.N."/>
            <person name="Niskanen T."/>
            <person name="Noordeloos M.E."/>
            <person name="Ohm R.A."/>
            <person name="Ortiz-Santana B."/>
            <person name="Ovrebo C."/>
            <person name="Racz N."/>
            <person name="Riley R."/>
            <person name="Savchenko A."/>
            <person name="Shiryaev A."/>
            <person name="Soop K."/>
            <person name="Spirin V."/>
            <person name="Szebenyi C."/>
            <person name="Tomsovsky M."/>
            <person name="Tulloss R.E."/>
            <person name="Uehling J."/>
            <person name="Grigoriev I.V."/>
            <person name="Vagvolgyi C."/>
            <person name="Papp T."/>
            <person name="Martin F.M."/>
            <person name="Miettinen O."/>
            <person name="Hibbett D.S."/>
            <person name="Nagy L.G."/>
        </authorList>
    </citation>
    <scope>NUCLEOTIDE SEQUENCE [LARGE SCALE GENOMIC DNA]</scope>
    <source>
        <strain evidence="1 2">FP101781</strain>
    </source>
</reference>
<accession>A0A4Y7T7M1</accession>
<evidence type="ECO:0000313" key="1">
    <source>
        <dbReference type="EMBL" id="TEB29954.1"/>
    </source>
</evidence>
<name>A0A4Y7T7M1_COPMI</name>
<protein>
    <recommendedName>
        <fullName evidence="3">Reverse transcriptase domain-containing protein</fullName>
    </recommendedName>
</protein>
<organism evidence="1 2">
    <name type="scientific">Coprinellus micaceus</name>
    <name type="common">Glistening ink-cap mushroom</name>
    <name type="synonym">Coprinus micaceus</name>
    <dbReference type="NCBI Taxonomy" id="71717"/>
    <lineage>
        <taxon>Eukaryota</taxon>
        <taxon>Fungi</taxon>
        <taxon>Dikarya</taxon>
        <taxon>Basidiomycota</taxon>
        <taxon>Agaricomycotina</taxon>
        <taxon>Agaricomycetes</taxon>
        <taxon>Agaricomycetidae</taxon>
        <taxon>Agaricales</taxon>
        <taxon>Agaricineae</taxon>
        <taxon>Psathyrellaceae</taxon>
        <taxon>Coprinellus</taxon>
    </lineage>
</organism>
<sequence>MATPAPGTFDVARRSLNTTLVESLGDVTQDLTEDQLFTTPFTLAEVEAAKKRIRNRDGSAAGADGITYKEVLLMDNDIVLGLCNACVERKDAPTSCVVKFMTQLLTARLAKFAESKGLLPPSQNGFREGYQTCNNMFILQGAIHRAKANGKPLYLGYIDMTNAFPSTDHATLWWKLHRMGAGGPMFD</sequence>
<dbReference type="Proteomes" id="UP000298030">
    <property type="component" value="Unassembled WGS sequence"/>
</dbReference>
<feature type="non-terminal residue" evidence="1">
    <location>
        <position position="187"/>
    </location>
</feature>
<evidence type="ECO:0008006" key="3">
    <source>
        <dbReference type="Google" id="ProtNLM"/>
    </source>
</evidence>
<gene>
    <name evidence="1" type="ORF">FA13DRAFT_1631529</name>
</gene>
<evidence type="ECO:0000313" key="2">
    <source>
        <dbReference type="Proteomes" id="UP000298030"/>
    </source>
</evidence>
<proteinExistence type="predicted"/>
<dbReference type="EMBL" id="QPFP01000025">
    <property type="protein sequence ID" value="TEB29954.1"/>
    <property type="molecule type" value="Genomic_DNA"/>
</dbReference>
<dbReference type="STRING" id="71717.A0A4Y7T7M1"/>
<comment type="caution">
    <text evidence="1">The sequence shown here is derived from an EMBL/GenBank/DDBJ whole genome shotgun (WGS) entry which is preliminary data.</text>
</comment>
<dbReference type="AlphaFoldDB" id="A0A4Y7T7M1"/>
<dbReference type="OrthoDB" id="3049395at2759"/>
<dbReference type="PANTHER" id="PTHR19446">
    <property type="entry name" value="REVERSE TRANSCRIPTASES"/>
    <property type="match status" value="1"/>
</dbReference>
<keyword evidence="2" id="KW-1185">Reference proteome</keyword>